<dbReference type="EC" id="5.1.3.2" evidence="5"/>
<dbReference type="PANTHER" id="PTHR43725:SF53">
    <property type="entry name" value="UDP-ARABINOSE 4-EPIMERASE 1"/>
    <property type="match status" value="1"/>
</dbReference>
<organism evidence="13 14">
    <name type="scientific">Klenkia soli</name>
    <dbReference type="NCBI Taxonomy" id="1052260"/>
    <lineage>
        <taxon>Bacteria</taxon>
        <taxon>Bacillati</taxon>
        <taxon>Actinomycetota</taxon>
        <taxon>Actinomycetes</taxon>
        <taxon>Geodermatophilales</taxon>
        <taxon>Geodermatophilaceae</taxon>
        <taxon>Klenkia</taxon>
    </lineage>
</organism>
<keyword evidence="7" id="KW-0520">NAD</keyword>
<dbReference type="Gene3D" id="3.90.25.10">
    <property type="entry name" value="UDP-galactose 4-epimerase, domain 1"/>
    <property type="match status" value="1"/>
</dbReference>
<evidence type="ECO:0000256" key="4">
    <source>
        <dbReference type="ARBA" id="ARBA00007637"/>
    </source>
</evidence>
<comment type="similarity">
    <text evidence="4">Belongs to the NAD(P)-dependent epimerase/dehydratase family.</text>
</comment>
<keyword evidence="14" id="KW-1185">Reference proteome</keyword>
<name>A0A1H0IR08_9ACTN</name>
<gene>
    <name evidence="13" type="ORF">SAMN05660199_01745</name>
</gene>
<protein>
    <recommendedName>
        <fullName evidence="6">UDP-glucose 4-epimerase</fullName>
        <ecNumber evidence="5">5.1.3.2</ecNumber>
    </recommendedName>
    <alternativeName>
        <fullName evidence="11">Galactowaldenase</fullName>
    </alternativeName>
    <alternativeName>
        <fullName evidence="10">UDP-galactose 4-epimerase</fullName>
    </alternativeName>
</protein>
<dbReference type="STRING" id="1052260.SAMN05660199_01745"/>
<comment type="pathway">
    <text evidence="3">Carbohydrate metabolism; galactose metabolism.</text>
</comment>
<dbReference type="EMBL" id="FNIR01000005">
    <property type="protein sequence ID" value="SDO33825.1"/>
    <property type="molecule type" value="Genomic_DNA"/>
</dbReference>
<dbReference type="SUPFAM" id="SSF51735">
    <property type="entry name" value="NAD(P)-binding Rossmann-fold domains"/>
    <property type="match status" value="1"/>
</dbReference>
<dbReference type="Gene3D" id="3.40.50.720">
    <property type="entry name" value="NAD(P)-binding Rossmann-like Domain"/>
    <property type="match status" value="1"/>
</dbReference>
<dbReference type="InterPro" id="IPR036291">
    <property type="entry name" value="NAD(P)-bd_dom_sf"/>
</dbReference>
<evidence type="ECO:0000259" key="12">
    <source>
        <dbReference type="Pfam" id="PF01370"/>
    </source>
</evidence>
<dbReference type="InterPro" id="IPR001509">
    <property type="entry name" value="Epimerase_deHydtase"/>
</dbReference>
<dbReference type="NCBIfam" id="TIGR01179">
    <property type="entry name" value="galE"/>
    <property type="match status" value="1"/>
</dbReference>
<accession>A0A1H0IR08</accession>
<dbReference type="Pfam" id="PF01370">
    <property type="entry name" value="Epimerase"/>
    <property type="match status" value="1"/>
</dbReference>
<evidence type="ECO:0000256" key="7">
    <source>
        <dbReference type="ARBA" id="ARBA00023027"/>
    </source>
</evidence>
<reference evidence="14" key="1">
    <citation type="submission" date="2016-10" db="EMBL/GenBank/DDBJ databases">
        <authorList>
            <person name="Varghese N."/>
            <person name="Submissions S."/>
        </authorList>
    </citation>
    <scope>NUCLEOTIDE SEQUENCE [LARGE SCALE GENOMIC DNA]</scope>
    <source>
        <strain evidence="14">DSM 45843</strain>
    </source>
</reference>
<evidence type="ECO:0000256" key="5">
    <source>
        <dbReference type="ARBA" id="ARBA00013189"/>
    </source>
</evidence>
<keyword evidence="8" id="KW-0413">Isomerase</keyword>
<evidence type="ECO:0000256" key="3">
    <source>
        <dbReference type="ARBA" id="ARBA00004947"/>
    </source>
</evidence>
<dbReference type="PANTHER" id="PTHR43725">
    <property type="entry name" value="UDP-GLUCOSE 4-EPIMERASE"/>
    <property type="match status" value="1"/>
</dbReference>
<evidence type="ECO:0000256" key="11">
    <source>
        <dbReference type="ARBA" id="ARBA00033067"/>
    </source>
</evidence>
<dbReference type="GO" id="GO:0006012">
    <property type="term" value="P:galactose metabolic process"/>
    <property type="evidence" value="ECO:0007669"/>
    <property type="project" value="UniProtKB-UniPathway"/>
</dbReference>
<dbReference type="Proteomes" id="UP000199088">
    <property type="component" value="Unassembled WGS sequence"/>
</dbReference>
<dbReference type="AlphaFoldDB" id="A0A1H0IR08"/>
<evidence type="ECO:0000256" key="1">
    <source>
        <dbReference type="ARBA" id="ARBA00000083"/>
    </source>
</evidence>
<proteinExistence type="inferred from homology"/>
<dbReference type="OrthoDB" id="9801785at2"/>
<evidence type="ECO:0000313" key="13">
    <source>
        <dbReference type="EMBL" id="SDO33825.1"/>
    </source>
</evidence>
<dbReference type="RefSeq" id="WP_091243313.1">
    <property type="nucleotide sequence ID" value="NZ_FNIR01000005.1"/>
</dbReference>
<dbReference type="GO" id="GO:0003978">
    <property type="term" value="F:UDP-glucose 4-epimerase activity"/>
    <property type="evidence" value="ECO:0007669"/>
    <property type="project" value="UniProtKB-EC"/>
</dbReference>
<comment type="cofactor">
    <cofactor evidence="2">
        <name>NAD(+)</name>
        <dbReference type="ChEBI" id="CHEBI:57540"/>
    </cofactor>
</comment>
<feature type="domain" description="NAD-dependent epimerase/dehydratase" evidence="12">
    <location>
        <begin position="8"/>
        <end position="254"/>
    </location>
</feature>
<dbReference type="InterPro" id="IPR005886">
    <property type="entry name" value="UDP_G4E"/>
</dbReference>
<evidence type="ECO:0000256" key="10">
    <source>
        <dbReference type="ARBA" id="ARBA00031367"/>
    </source>
</evidence>
<evidence type="ECO:0000313" key="14">
    <source>
        <dbReference type="Proteomes" id="UP000199088"/>
    </source>
</evidence>
<keyword evidence="9" id="KW-0119">Carbohydrate metabolism</keyword>
<evidence type="ECO:0000256" key="9">
    <source>
        <dbReference type="ARBA" id="ARBA00023277"/>
    </source>
</evidence>
<evidence type="ECO:0000256" key="2">
    <source>
        <dbReference type="ARBA" id="ARBA00001911"/>
    </source>
</evidence>
<evidence type="ECO:0000256" key="6">
    <source>
        <dbReference type="ARBA" id="ARBA00018569"/>
    </source>
</evidence>
<sequence>MGTRGHWVVTGGAGYVGGHVVRALHRAGLDQVVIDDLSTGVAARLPRGVPLVRGQVGDRDVLDACLPGAAGVVHLAAQTSAPGSVRDPLAHYRANVADVVTLTSAILDHGVDKLVASSSAAVYGATSGSAQLSRHTETDVLHPQSPYGKTKMIGEMVLADAVASGLSSIALRYFNVAGAATEVLADRKVGGLPSAVLQARRTGRPLPVHGLDHPTPDGTAVRDYVHAVDVASAHVAAVARLMDAALGASVYNVGTGVGSSVLDVLRVTAEITGGPVPHKIHGRRPGDPSHAVADVSAIARDLGWRARHDLGDCLQSAWETTGGHLLSRSHRTLASVS</sequence>
<evidence type="ECO:0000256" key="8">
    <source>
        <dbReference type="ARBA" id="ARBA00023235"/>
    </source>
</evidence>
<comment type="catalytic activity">
    <reaction evidence="1">
        <text>UDP-alpha-D-glucose = UDP-alpha-D-galactose</text>
        <dbReference type="Rhea" id="RHEA:22168"/>
        <dbReference type="ChEBI" id="CHEBI:58885"/>
        <dbReference type="ChEBI" id="CHEBI:66914"/>
        <dbReference type="EC" id="5.1.3.2"/>
    </reaction>
</comment>
<dbReference type="UniPathway" id="UPA00214"/>